<proteinExistence type="predicted"/>
<sequence>MRAPQRSQVEPKTGMYLDRRWRVGLIAALTAKAERIDAFRSALFMSPNTGDLRPDQIPATTQCSHPRRQLASCLQALQDSLNTDFTAVSALRGIVKAAERHSLRPLSAHGPWRTRPNEAAGCAEETPARNATRLSFLL</sequence>
<protein>
    <submittedName>
        <fullName evidence="1">Uncharacterized protein</fullName>
    </submittedName>
</protein>
<comment type="caution">
    <text evidence="1">The sequence shown here is derived from an EMBL/GenBank/DDBJ whole genome shotgun (WGS) entry which is preliminary data.</text>
</comment>
<dbReference type="EMBL" id="MU277222">
    <property type="protein sequence ID" value="KAI0060041.1"/>
    <property type="molecule type" value="Genomic_DNA"/>
</dbReference>
<accession>A0ACB8SVV0</accession>
<evidence type="ECO:0000313" key="1">
    <source>
        <dbReference type="EMBL" id="KAI0060041.1"/>
    </source>
</evidence>
<reference evidence="1" key="2">
    <citation type="journal article" date="2022" name="New Phytol.">
        <title>Evolutionary transition to the ectomycorrhizal habit in the genomes of a hyperdiverse lineage of mushroom-forming fungi.</title>
        <authorList>
            <person name="Looney B."/>
            <person name="Miyauchi S."/>
            <person name="Morin E."/>
            <person name="Drula E."/>
            <person name="Courty P.E."/>
            <person name="Kohler A."/>
            <person name="Kuo A."/>
            <person name="LaButti K."/>
            <person name="Pangilinan J."/>
            <person name="Lipzen A."/>
            <person name="Riley R."/>
            <person name="Andreopoulos W."/>
            <person name="He G."/>
            <person name="Johnson J."/>
            <person name="Nolan M."/>
            <person name="Tritt A."/>
            <person name="Barry K.W."/>
            <person name="Grigoriev I.V."/>
            <person name="Nagy L.G."/>
            <person name="Hibbett D."/>
            <person name="Henrissat B."/>
            <person name="Matheny P.B."/>
            <person name="Labbe J."/>
            <person name="Martin F.M."/>
        </authorList>
    </citation>
    <scope>NUCLEOTIDE SEQUENCE</scope>
    <source>
        <strain evidence="1">HHB10654</strain>
    </source>
</reference>
<keyword evidence="2" id="KW-1185">Reference proteome</keyword>
<reference evidence="1" key="1">
    <citation type="submission" date="2021-03" db="EMBL/GenBank/DDBJ databases">
        <authorList>
            <consortium name="DOE Joint Genome Institute"/>
            <person name="Ahrendt S."/>
            <person name="Looney B.P."/>
            <person name="Miyauchi S."/>
            <person name="Morin E."/>
            <person name="Drula E."/>
            <person name="Courty P.E."/>
            <person name="Chicoki N."/>
            <person name="Fauchery L."/>
            <person name="Kohler A."/>
            <person name="Kuo A."/>
            <person name="Labutti K."/>
            <person name="Pangilinan J."/>
            <person name="Lipzen A."/>
            <person name="Riley R."/>
            <person name="Andreopoulos W."/>
            <person name="He G."/>
            <person name="Johnson J."/>
            <person name="Barry K.W."/>
            <person name="Grigoriev I.V."/>
            <person name="Nagy L."/>
            <person name="Hibbett D."/>
            <person name="Henrissat B."/>
            <person name="Matheny P.B."/>
            <person name="Labbe J."/>
            <person name="Martin F."/>
        </authorList>
    </citation>
    <scope>NUCLEOTIDE SEQUENCE</scope>
    <source>
        <strain evidence="1">HHB10654</strain>
    </source>
</reference>
<dbReference type="Proteomes" id="UP000814140">
    <property type="component" value="Unassembled WGS sequence"/>
</dbReference>
<organism evidence="1 2">
    <name type="scientific">Artomyces pyxidatus</name>
    <dbReference type="NCBI Taxonomy" id="48021"/>
    <lineage>
        <taxon>Eukaryota</taxon>
        <taxon>Fungi</taxon>
        <taxon>Dikarya</taxon>
        <taxon>Basidiomycota</taxon>
        <taxon>Agaricomycotina</taxon>
        <taxon>Agaricomycetes</taxon>
        <taxon>Russulales</taxon>
        <taxon>Auriscalpiaceae</taxon>
        <taxon>Artomyces</taxon>
    </lineage>
</organism>
<gene>
    <name evidence="1" type="ORF">BV25DRAFT_1020344</name>
</gene>
<name>A0ACB8SVV0_9AGAM</name>
<evidence type="ECO:0000313" key="2">
    <source>
        <dbReference type="Proteomes" id="UP000814140"/>
    </source>
</evidence>